<evidence type="ECO:0000313" key="1">
    <source>
        <dbReference type="EMBL" id="KIM61338.1"/>
    </source>
</evidence>
<evidence type="ECO:0000313" key="2">
    <source>
        <dbReference type="Proteomes" id="UP000053989"/>
    </source>
</evidence>
<dbReference type="Proteomes" id="UP000053989">
    <property type="component" value="Unassembled WGS sequence"/>
</dbReference>
<dbReference type="SUPFAM" id="SSF53098">
    <property type="entry name" value="Ribonuclease H-like"/>
    <property type="match status" value="1"/>
</dbReference>
<gene>
    <name evidence="1" type="ORF">SCLCIDRAFT_122249</name>
</gene>
<proteinExistence type="predicted"/>
<accession>A0A0C2ZI79</accession>
<sequence>MQKLSQVLLDEREFMFDPDERRIRCFPHIMHICVHHTIDKYTDADFTDVAAQWFNALKQPINKTAYLRAVQWDPVELGRECVRALRSSGQCRSNFHQTIQSGNENQSFTSDGKCISLPIVQLLRDVRTHWDSTYLSRPCPTLDTHVAHHKMALLDWEVLQDLEFILEAPSIAQQTMSGECCPLLGGTLPAYETFVAQWQAMATSLNHPQLAPFIQEGLSWVTSYHKCMRANKAYLFAMCRSSITLQCSEANFTLSNLKVVDPSIRFSWVQTHWSAESSSAKAHILAKAGFRIRLSMPILII</sequence>
<reference evidence="1 2" key="1">
    <citation type="submission" date="2014-04" db="EMBL/GenBank/DDBJ databases">
        <authorList>
            <consortium name="DOE Joint Genome Institute"/>
            <person name="Kuo A."/>
            <person name="Kohler A."/>
            <person name="Nagy L.G."/>
            <person name="Floudas D."/>
            <person name="Copeland A."/>
            <person name="Barry K.W."/>
            <person name="Cichocki N."/>
            <person name="Veneault-Fourrey C."/>
            <person name="LaButti K."/>
            <person name="Lindquist E.A."/>
            <person name="Lipzen A."/>
            <person name="Lundell T."/>
            <person name="Morin E."/>
            <person name="Murat C."/>
            <person name="Sun H."/>
            <person name="Tunlid A."/>
            <person name="Henrissat B."/>
            <person name="Grigoriev I.V."/>
            <person name="Hibbett D.S."/>
            <person name="Martin F."/>
            <person name="Nordberg H.P."/>
            <person name="Cantor M.N."/>
            <person name="Hua S.X."/>
        </authorList>
    </citation>
    <scope>NUCLEOTIDE SEQUENCE [LARGE SCALE GENOMIC DNA]</scope>
    <source>
        <strain evidence="1 2">Foug A</strain>
    </source>
</reference>
<evidence type="ECO:0008006" key="3">
    <source>
        <dbReference type="Google" id="ProtNLM"/>
    </source>
</evidence>
<organism evidence="1 2">
    <name type="scientific">Scleroderma citrinum Foug A</name>
    <dbReference type="NCBI Taxonomy" id="1036808"/>
    <lineage>
        <taxon>Eukaryota</taxon>
        <taxon>Fungi</taxon>
        <taxon>Dikarya</taxon>
        <taxon>Basidiomycota</taxon>
        <taxon>Agaricomycotina</taxon>
        <taxon>Agaricomycetes</taxon>
        <taxon>Agaricomycetidae</taxon>
        <taxon>Boletales</taxon>
        <taxon>Sclerodermatineae</taxon>
        <taxon>Sclerodermataceae</taxon>
        <taxon>Scleroderma</taxon>
    </lineage>
</organism>
<keyword evidence="2" id="KW-1185">Reference proteome</keyword>
<dbReference type="STRING" id="1036808.A0A0C2ZI79"/>
<dbReference type="InParanoid" id="A0A0C2ZI79"/>
<dbReference type="InterPro" id="IPR012337">
    <property type="entry name" value="RNaseH-like_sf"/>
</dbReference>
<reference evidence="2" key="2">
    <citation type="submission" date="2015-01" db="EMBL/GenBank/DDBJ databases">
        <title>Evolutionary Origins and Diversification of the Mycorrhizal Mutualists.</title>
        <authorList>
            <consortium name="DOE Joint Genome Institute"/>
            <consortium name="Mycorrhizal Genomics Consortium"/>
            <person name="Kohler A."/>
            <person name="Kuo A."/>
            <person name="Nagy L.G."/>
            <person name="Floudas D."/>
            <person name="Copeland A."/>
            <person name="Barry K.W."/>
            <person name="Cichocki N."/>
            <person name="Veneault-Fourrey C."/>
            <person name="LaButti K."/>
            <person name="Lindquist E.A."/>
            <person name="Lipzen A."/>
            <person name="Lundell T."/>
            <person name="Morin E."/>
            <person name="Murat C."/>
            <person name="Riley R."/>
            <person name="Ohm R."/>
            <person name="Sun H."/>
            <person name="Tunlid A."/>
            <person name="Henrissat B."/>
            <person name="Grigoriev I.V."/>
            <person name="Hibbett D.S."/>
            <person name="Martin F."/>
        </authorList>
    </citation>
    <scope>NUCLEOTIDE SEQUENCE [LARGE SCALE GENOMIC DNA]</scope>
    <source>
        <strain evidence="2">Foug A</strain>
    </source>
</reference>
<dbReference type="OrthoDB" id="2790258at2759"/>
<protein>
    <recommendedName>
        <fullName evidence="3">HAT C-terminal dimerisation domain-containing protein</fullName>
    </recommendedName>
</protein>
<dbReference type="AlphaFoldDB" id="A0A0C2ZI79"/>
<name>A0A0C2ZI79_9AGAM</name>
<dbReference type="HOGENOM" id="CLU_009123_6_0_1"/>
<dbReference type="EMBL" id="KN822053">
    <property type="protein sequence ID" value="KIM61338.1"/>
    <property type="molecule type" value="Genomic_DNA"/>
</dbReference>